<name>A0A023X5L8_RUBRA</name>
<evidence type="ECO:0000256" key="1">
    <source>
        <dbReference type="ARBA" id="ARBA00004141"/>
    </source>
</evidence>
<evidence type="ECO:0000256" key="3">
    <source>
        <dbReference type="ARBA" id="ARBA00022989"/>
    </source>
</evidence>
<reference evidence="6 8" key="1">
    <citation type="submission" date="2014-03" db="EMBL/GenBank/DDBJ databases">
        <title>Complete genome sequence of the Radio-Resistant Rubrobacter radiotolerans RSPS-4.</title>
        <authorList>
            <person name="Egas C.C."/>
            <person name="Barroso C.C."/>
            <person name="Froufe H.J.C."/>
            <person name="Pacheco J.J."/>
            <person name="Albuquerque L.L."/>
            <person name="da Costa M.M.S."/>
        </authorList>
    </citation>
    <scope>NUCLEOTIDE SEQUENCE [LARGE SCALE GENOMIC DNA]</scope>
    <source>
        <strain evidence="6 8">RSPS-4</strain>
    </source>
</reference>
<accession>A0A023X5L8</accession>
<dbReference type="InterPro" id="IPR001046">
    <property type="entry name" value="NRAMP_fam"/>
</dbReference>
<dbReference type="RefSeq" id="WP_038683055.1">
    <property type="nucleotide sequence ID" value="NZ_CP007514.1"/>
</dbReference>
<feature type="transmembrane region" description="Helical" evidence="5">
    <location>
        <begin position="344"/>
        <end position="364"/>
    </location>
</feature>
<sequence length="430" mass="45850">MSDAVRDAEREAAPSRQAPQGLARSLRYVGPGLVVAATGVGAGDMVSSLSAGTSFGTVLIWAVVIGAVLKYVLTEGLGRWYMSTGRTILEGWRSLGRWATAYFGIYLLIVTFVFGAAAVSSSALAVTALFPGVLPLWAWAVLHGVAGFLIVGYGRYKLFERVMEVFIGIMFVTVVGLAVLLGPNVGELALGTVVPRIPDGSLLYALAVLGGVGGTYTLASYPYWARERGWSRPEWIPVMRVDIAVGYAITAIFMVAMLVIGAELLFASGESIDGESGLVALSEPISARFGGVAAVMFLIGFWAAATSSILGAWNGGAYLFADLVRTARNVPDERAEEYLSEKSVWFRGFLAWMTFPPMVLLALGQPILLVIVYASLGALFMPFLALTLLWLLNSSRTPTEHRSGWLSNLALGGALVLFTVLGINELIGTF</sequence>
<keyword evidence="2 5" id="KW-0812">Transmembrane</keyword>
<comment type="subcellular location">
    <subcellularLocation>
        <location evidence="1">Membrane</location>
        <topology evidence="1">Multi-pass membrane protein</topology>
    </subcellularLocation>
</comment>
<organism evidence="6 8">
    <name type="scientific">Rubrobacter radiotolerans</name>
    <name type="common">Arthrobacter radiotolerans</name>
    <dbReference type="NCBI Taxonomy" id="42256"/>
    <lineage>
        <taxon>Bacteria</taxon>
        <taxon>Bacillati</taxon>
        <taxon>Actinomycetota</taxon>
        <taxon>Rubrobacteria</taxon>
        <taxon>Rubrobacterales</taxon>
        <taxon>Rubrobacteraceae</taxon>
        <taxon>Rubrobacter</taxon>
    </lineage>
</organism>
<feature type="transmembrane region" description="Helical" evidence="5">
    <location>
        <begin position="103"/>
        <end position="130"/>
    </location>
</feature>
<dbReference type="Pfam" id="PF01566">
    <property type="entry name" value="Nramp"/>
    <property type="match status" value="1"/>
</dbReference>
<reference evidence="7" key="2">
    <citation type="submission" date="2023-11" db="EMBL/GenBank/DDBJ databases">
        <title>MicrobeMod: A computational toolkit for identifying prokaryotic methylation and restriction-modification with nanopore sequencing.</title>
        <authorList>
            <person name="Crits-Christoph A."/>
            <person name="Kang S.C."/>
            <person name="Lee H."/>
            <person name="Ostrov N."/>
        </authorList>
    </citation>
    <scope>NUCLEOTIDE SEQUENCE</scope>
    <source>
        <strain evidence="7">ATCC 51242</strain>
    </source>
</reference>
<feature type="transmembrane region" description="Helical" evidence="5">
    <location>
        <begin position="136"/>
        <end position="153"/>
    </location>
</feature>
<evidence type="ECO:0000313" key="8">
    <source>
        <dbReference type="Proteomes" id="UP000025229"/>
    </source>
</evidence>
<dbReference type="EMBL" id="JAWXXX010000001">
    <property type="protein sequence ID" value="MDX5892406.1"/>
    <property type="molecule type" value="Genomic_DNA"/>
</dbReference>
<evidence type="ECO:0000256" key="2">
    <source>
        <dbReference type="ARBA" id="ARBA00022692"/>
    </source>
</evidence>
<dbReference type="OrthoDB" id="9787548at2"/>
<feature type="transmembrane region" description="Helical" evidence="5">
    <location>
        <begin position="54"/>
        <end position="73"/>
    </location>
</feature>
<dbReference type="eggNOG" id="COG1914">
    <property type="taxonomic scope" value="Bacteria"/>
</dbReference>
<dbReference type="NCBIfam" id="NF037982">
    <property type="entry name" value="Nramp_1"/>
    <property type="match status" value="2"/>
</dbReference>
<dbReference type="HOGENOM" id="CLU_020088_6_3_11"/>
<dbReference type="GO" id="GO:0034755">
    <property type="term" value="P:iron ion transmembrane transport"/>
    <property type="evidence" value="ECO:0007669"/>
    <property type="project" value="TreeGrafter"/>
</dbReference>
<evidence type="ECO:0000313" key="7">
    <source>
        <dbReference type="EMBL" id="MDX5892406.1"/>
    </source>
</evidence>
<feature type="transmembrane region" description="Helical" evidence="5">
    <location>
        <begin position="404"/>
        <end position="423"/>
    </location>
</feature>
<dbReference type="KEGG" id="rrd:RradSPS_2484"/>
<dbReference type="PANTHER" id="PTHR11706">
    <property type="entry name" value="SOLUTE CARRIER PROTEIN FAMILY 11 MEMBER"/>
    <property type="match status" value="1"/>
</dbReference>
<dbReference type="AlphaFoldDB" id="A0A023X5L8"/>
<keyword evidence="3 5" id="KW-1133">Transmembrane helix</keyword>
<evidence type="ECO:0000256" key="5">
    <source>
        <dbReference type="SAM" id="Phobius"/>
    </source>
</evidence>
<feature type="transmembrane region" description="Helical" evidence="5">
    <location>
        <begin position="245"/>
        <end position="267"/>
    </location>
</feature>
<feature type="transmembrane region" description="Helical" evidence="5">
    <location>
        <begin position="370"/>
        <end position="392"/>
    </location>
</feature>
<evidence type="ECO:0000313" key="6">
    <source>
        <dbReference type="EMBL" id="AHY47767.1"/>
    </source>
</evidence>
<dbReference type="EMBL" id="CP007514">
    <property type="protein sequence ID" value="AHY47767.1"/>
    <property type="molecule type" value="Genomic_DNA"/>
</dbReference>
<dbReference type="Proteomes" id="UP001281130">
    <property type="component" value="Unassembled WGS sequence"/>
</dbReference>
<dbReference type="PANTHER" id="PTHR11706:SF3">
    <property type="entry name" value="METAL ION TRANSPORT PROTEIN"/>
    <property type="match status" value="1"/>
</dbReference>
<dbReference type="GO" id="GO:0005886">
    <property type="term" value="C:plasma membrane"/>
    <property type="evidence" value="ECO:0007669"/>
    <property type="project" value="TreeGrafter"/>
</dbReference>
<evidence type="ECO:0000256" key="4">
    <source>
        <dbReference type="ARBA" id="ARBA00023136"/>
    </source>
</evidence>
<proteinExistence type="predicted"/>
<feature type="transmembrane region" description="Helical" evidence="5">
    <location>
        <begin position="202"/>
        <end position="224"/>
    </location>
</feature>
<dbReference type="STRING" id="42256.RradSPS_2484"/>
<protein>
    <submittedName>
        <fullName evidence="6">Natural resistance-associated macrophage protein</fullName>
    </submittedName>
    <submittedName>
        <fullName evidence="7">Nramp family divalent metal transporter</fullName>
    </submittedName>
</protein>
<gene>
    <name evidence="6" type="ORF">RradSPS_2484</name>
    <name evidence="7" type="ORF">SIL72_00050</name>
</gene>
<keyword evidence="8" id="KW-1185">Reference proteome</keyword>
<dbReference type="Proteomes" id="UP000025229">
    <property type="component" value="Chromosome"/>
</dbReference>
<feature type="transmembrane region" description="Helical" evidence="5">
    <location>
        <begin position="165"/>
        <end position="182"/>
    </location>
</feature>
<keyword evidence="4 5" id="KW-0472">Membrane</keyword>
<dbReference type="GO" id="GO:0005384">
    <property type="term" value="F:manganese ion transmembrane transporter activity"/>
    <property type="evidence" value="ECO:0007669"/>
    <property type="project" value="TreeGrafter"/>
</dbReference>
<dbReference type="GO" id="GO:0015086">
    <property type="term" value="F:cadmium ion transmembrane transporter activity"/>
    <property type="evidence" value="ECO:0007669"/>
    <property type="project" value="TreeGrafter"/>
</dbReference>